<dbReference type="InterPro" id="IPR025240">
    <property type="entry name" value="DUF4189"/>
</dbReference>
<dbReference type="RefSeq" id="WP_158500657.1">
    <property type="nucleotide sequence ID" value="NZ_CYPW01000006.1"/>
</dbReference>
<evidence type="ECO:0000313" key="4">
    <source>
        <dbReference type="Proteomes" id="UP000054823"/>
    </source>
</evidence>
<accession>A0A0P1F772</accession>
<name>A0A0P1F772_9RHOB</name>
<feature type="domain" description="DUF4189" evidence="2">
    <location>
        <begin position="30"/>
        <end position="119"/>
    </location>
</feature>
<gene>
    <name evidence="3" type="ORF">SHM7688_00765</name>
</gene>
<evidence type="ECO:0000313" key="3">
    <source>
        <dbReference type="EMBL" id="CUH51330.1"/>
    </source>
</evidence>
<proteinExistence type="predicted"/>
<keyword evidence="1" id="KW-0732">Signal</keyword>
<dbReference type="Pfam" id="PF13827">
    <property type="entry name" value="DUF4189"/>
    <property type="match status" value="1"/>
</dbReference>
<dbReference type="EMBL" id="CYPW01000006">
    <property type="protein sequence ID" value="CUH51330.1"/>
    <property type="molecule type" value="Genomic_DNA"/>
</dbReference>
<dbReference type="STRING" id="321267.SHM7688_00765"/>
<dbReference type="Proteomes" id="UP000054823">
    <property type="component" value="Unassembled WGS sequence"/>
</dbReference>
<dbReference type="AlphaFoldDB" id="A0A0P1F772"/>
<feature type="chain" id="PRO_5006062346" description="DUF4189 domain-containing protein" evidence="1">
    <location>
        <begin position="22"/>
        <end position="121"/>
    </location>
</feature>
<protein>
    <recommendedName>
        <fullName evidence="2">DUF4189 domain-containing protein</fullName>
    </recommendedName>
</protein>
<evidence type="ECO:0000259" key="2">
    <source>
        <dbReference type="Pfam" id="PF13827"/>
    </source>
</evidence>
<sequence>MKTRILALAMIMGLTGQVASAGQCGFAYCWGAVAIGQGGVWGWAHSHYSEQSAINALQNECGGNCDNLHTFYNSCGAIAEGSSGNWGFGEGATRAHAEYTAKAYCATYGGGCEIRAWACSP</sequence>
<feature type="signal peptide" evidence="1">
    <location>
        <begin position="1"/>
        <end position="21"/>
    </location>
</feature>
<organism evidence="3 4">
    <name type="scientific">Shimia marina</name>
    <dbReference type="NCBI Taxonomy" id="321267"/>
    <lineage>
        <taxon>Bacteria</taxon>
        <taxon>Pseudomonadati</taxon>
        <taxon>Pseudomonadota</taxon>
        <taxon>Alphaproteobacteria</taxon>
        <taxon>Rhodobacterales</taxon>
        <taxon>Roseobacteraceae</taxon>
    </lineage>
</organism>
<evidence type="ECO:0000256" key="1">
    <source>
        <dbReference type="SAM" id="SignalP"/>
    </source>
</evidence>
<keyword evidence="4" id="KW-1185">Reference proteome</keyword>
<reference evidence="3 4" key="1">
    <citation type="submission" date="2015-09" db="EMBL/GenBank/DDBJ databases">
        <authorList>
            <consortium name="Swine Surveillance"/>
        </authorList>
    </citation>
    <scope>NUCLEOTIDE SEQUENCE [LARGE SCALE GENOMIC DNA]</scope>
    <source>
        <strain evidence="3 4">CECT 7688</strain>
    </source>
</reference>